<feature type="compositionally biased region" description="Basic residues" evidence="1">
    <location>
        <begin position="525"/>
        <end position="536"/>
    </location>
</feature>
<feature type="compositionally biased region" description="Basic and acidic residues" evidence="1">
    <location>
        <begin position="538"/>
        <end position="560"/>
    </location>
</feature>
<keyword evidence="2" id="KW-1185">Reference proteome</keyword>
<feature type="region of interest" description="Disordered" evidence="1">
    <location>
        <begin position="349"/>
        <end position="600"/>
    </location>
</feature>
<evidence type="ECO:0000256" key="1">
    <source>
        <dbReference type="SAM" id="MobiDB-lite"/>
    </source>
</evidence>
<sequence length="612" mass="67622">SIFGSLKVETKNGGGLVLIERKLYVVSFGDKSRGNVLAHLVLLPNCKATATYRYLCWLGLLDQMVLTSGLLSRWLQHSLWLQPGRTGLVACLINKSSRRTLPAHAQRLLIGVVSLERALRFAGRAASGPHAVRPAASPGHVGRGDVQPAGQLPLLFILDHSLRFRSDDDVNATNASFEAYPMWATFATWLTPYCTRLCAVVVIFTVNPHHSQTATGSAAAPARSSALSGLDETARLASPRPRSKPKPNEFAFAGDWCLEEQEERENEVTRPAGGSSSGCGSRIRELRTLALRQRRHAAASTLAETITYLCMYSNQRREFFSLLRFRSAHPAELRSRLSRLCSCNKEPKSAASAAAPGGGSKYPQRHGSDVPPQQRTAAAESGARSCTDADEAVGATTTSCSGIMESPRTNTSVGRQTDSRVRRIKSPNGSRVRRSRVRRTRVNGSKSTIKSQTGSRVRRIKSQTDQESDDQESDDQESRSKRSEIIKSSDGSESESESDQSQTDQRVRRIKSQTDQESDDQSQIKVRRSRAVRVRSRVQTDQESDRVRRSREEQTDRESDQEGSQTDRTIPKQKLKQKRKTQQTVPTHPGPQDSLARRLGQKAIRLLTVAPT</sequence>
<feature type="compositionally biased region" description="Acidic residues" evidence="1">
    <location>
        <begin position="466"/>
        <end position="475"/>
    </location>
</feature>
<dbReference type="AlphaFoldDB" id="A0A1I8FII4"/>
<feature type="compositionally biased region" description="Basic residues" evidence="1">
    <location>
        <begin position="571"/>
        <end position="581"/>
    </location>
</feature>
<dbReference type="WBParaSite" id="maker-unitig_35352-snap-gene-0.1-mRNA-1">
    <property type="protein sequence ID" value="maker-unitig_35352-snap-gene-0.1-mRNA-1"/>
    <property type="gene ID" value="maker-unitig_35352-snap-gene-0.1"/>
</dbReference>
<proteinExistence type="predicted"/>
<reference evidence="3" key="1">
    <citation type="submission" date="2016-11" db="UniProtKB">
        <authorList>
            <consortium name="WormBaseParasite"/>
        </authorList>
    </citation>
    <scope>IDENTIFICATION</scope>
</reference>
<organism evidence="2 3">
    <name type="scientific">Macrostomum lignano</name>
    <dbReference type="NCBI Taxonomy" id="282301"/>
    <lineage>
        <taxon>Eukaryota</taxon>
        <taxon>Metazoa</taxon>
        <taxon>Spiralia</taxon>
        <taxon>Lophotrochozoa</taxon>
        <taxon>Platyhelminthes</taxon>
        <taxon>Rhabditophora</taxon>
        <taxon>Macrostomorpha</taxon>
        <taxon>Macrostomida</taxon>
        <taxon>Macrostomidae</taxon>
        <taxon>Macrostomum</taxon>
    </lineage>
</organism>
<feature type="compositionally biased region" description="Basic residues" evidence="1">
    <location>
        <begin position="431"/>
        <end position="441"/>
    </location>
</feature>
<evidence type="ECO:0000313" key="3">
    <source>
        <dbReference type="WBParaSite" id="maker-unitig_35352-snap-gene-0.1-mRNA-1"/>
    </source>
</evidence>
<name>A0A1I8FII4_9PLAT</name>
<accession>A0A1I8FII4</accession>
<feature type="compositionally biased region" description="Basic and acidic residues" evidence="1">
    <location>
        <begin position="476"/>
        <end position="487"/>
    </location>
</feature>
<evidence type="ECO:0000313" key="2">
    <source>
        <dbReference type="Proteomes" id="UP000095280"/>
    </source>
</evidence>
<dbReference type="Proteomes" id="UP000095280">
    <property type="component" value="Unplaced"/>
</dbReference>
<protein>
    <submittedName>
        <fullName evidence="3">UDENN domain-containing protein</fullName>
    </submittedName>
</protein>
<feature type="compositionally biased region" description="Polar residues" evidence="1">
    <location>
        <begin position="443"/>
        <end position="455"/>
    </location>
</feature>
<feature type="compositionally biased region" description="Polar residues" evidence="1">
    <location>
        <begin position="395"/>
        <end position="416"/>
    </location>
</feature>